<organism evidence="2 3">
    <name type="scientific">Paenibacillus chungangensis</name>
    <dbReference type="NCBI Taxonomy" id="696535"/>
    <lineage>
        <taxon>Bacteria</taxon>
        <taxon>Bacillati</taxon>
        <taxon>Bacillota</taxon>
        <taxon>Bacilli</taxon>
        <taxon>Bacillales</taxon>
        <taxon>Paenibacillaceae</taxon>
        <taxon>Paenibacillus</taxon>
    </lineage>
</organism>
<dbReference type="GO" id="GO:0016787">
    <property type="term" value="F:hydrolase activity"/>
    <property type="evidence" value="ECO:0007669"/>
    <property type="project" value="UniProtKB-KW"/>
</dbReference>
<dbReference type="InterPro" id="IPR051044">
    <property type="entry name" value="MAG_DAG_Lipase"/>
</dbReference>
<dbReference type="Pfam" id="PF12146">
    <property type="entry name" value="Hydrolase_4"/>
    <property type="match status" value="1"/>
</dbReference>
<dbReference type="PANTHER" id="PTHR11614">
    <property type="entry name" value="PHOSPHOLIPASE-RELATED"/>
    <property type="match status" value="1"/>
</dbReference>
<proteinExistence type="predicted"/>
<dbReference type="SUPFAM" id="SSF53474">
    <property type="entry name" value="alpha/beta-Hydrolases"/>
    <property type="match status" value="1"/>
</dbReference>
<accession>A0ABW3HNR1</accession>
<dbReference type="InterPro" id="IPR022742">
    <property type="entry name" value="Hydrolase_4"/>
</dbReference>
<dbReference type="Proteomes" id="UP001596989">
    <property type="component" value="Unassembled WGS sequence"/>
</dbReference>
<gene>
    <name evidence="2" type="ORF">ACFQ2I_06880</name>
</gene>
<evidence type="ECO:0000313" key="3">
    <source>
        <dbReference type="Proteomes" id="UP001596989"/>
    </source>
</evidence>
<dbReference type="EMBL" id="JBHTJZ010000007">
    <property type="protein sequence ID" value="MFD0959108.1"/>
    <property type="molecule type" value="Genomic_DNA"/>
</dbReference>
<evidence type="ECO:0000313" key="2">
    <source>
        <dbReference type="EMBL" id="MFD0959108.1"/>
    </source>
</evidence>
<sequence>MGVKKSELALLEGAIRVYKWEREESGGVPASVRGVLQLVHGSCEHAQRYDRFACYLAEQGWIVYASDLRGHGQSIPQEDLGYFGETGGWDGMVDELHEVRTFIGNRHPGLKVVLFGHSMGSFLARHYAIVHGSGLSGLILSGTAHYVRASLKLGKLLAQREIRRKGIRHRSATLYNLTYRTFNKRFRPNRTAQDWLSRDEAEVDRFLQDERCGFVFTSGGFRDMFEGLLFMTDKKHIAMTPKELPVLFLSGKDDPVGNFGTTVRQAYSLYRAAGMTNVTLKLYEGMRHELLNELGREEVYRDIVAWLEGEWPVEPK</sequence>
<name>A0ABW3HNR1_9BACL</name>
<dbReference type="Gene3D" id="3.40.50.1820">
    <property type="entry name" value="alpha/beta hydrolase"/>
    <property type="match status" value="1"/>
</dbReference>
<dbReference type="RefSeq" id="WP_377563022.1">
    <property type="nucleotide sequence ID" value="NZ_JBHTJZ010000007.1"/>
</dbReference>
<protein>
    <submittedName>
        <fullName evidence="2">Alpha/beta hydrolase</fullName>
    </submittedName>
</protein>
<dbReference type="InterPro" id="IPR029058">
    <property type="entry name" value="AB_hydrolase_fold"/>
</dbReference>
<evidence type="ECO:0000259" key="1">
    <source>
        <dbReference type="Pfam" id="PF12146"/>
    </source>
</evidence>
<feature type="domain" description="Serine aminopeptidase S33" evidence="1">
    <location>
        <begin position="31"/>
        <end position="294"/>
    </location>
</feature>
<keyword evidence="3" id="KW-1185">Reference proteome</keyword>
<keyword evidence="2" id="KW-0378">Hydrolase</keyword>
<reference evidence="3" key="1">
    <citation type="journal article" date="2019" name="Int. J. Syst. Evol. Microbiol.">
        <title>The Global Catalogue of Microorganisms (GCM) 10K type strain sequencing project: providing services to taxonomists for standard genome sequencing and annotation.</title>
        <authorList>
            <consortium name="The Broad Institute Genomics Platform"/>
            <consortium name="The Broad Institute Genome Sequencing Center for Infectious Disease"/>
            <person name="Wu L."/>
            <person name="Ma J."/>
        </authorList>
    </citation>
    <scope>NUCLEOTIDE SEQUENCE [LARGE SCALE GENOMIC DNA]</scope>
    <source>
        <strain evidence="3">CCUG 59129</strain>
    </source>
</reference>
<comment type="caution">
    <text evidence="2">The sequence shown here is derived from an EMBL/GenBank/DDBJ whole genome shotgun (WGS) entry which is preliminary data.</text>
</comment>